<sequence length="117" mass="13106">MTVDPNSNIVTLDFNCAAIIHVGGLSVRDMTWKQAKQRVEQSTGSSGLVLQQSGSTKRGCQCTGINFARALQIVWFSSTPNFITQNQTKELECFFSGWPLPHAVSWYKNDKTNHQRN</sequence>
<dbReference type="OrthoDB" id="6159398at2759"/>
<dbReference type="Proteomes" id="UP001163046">
    <property type="component" value="Unassembled WGS sequence"/>
</dbReference>
<reference evidence="1" key="1">
    <citation type="submission" date="2023-01" db="EMBL/GenBank/DDBJ databases">
        <title>Genome assembly of the deep-sea coral Lophelia pertusa.</title>
        <authorList>
            <person name="Herrera S."/>
            <person name="Cordes E."/>
        </authorList>
    </citation>
    <scope>NUCLEOTIDE SEQUENCE</scope>
    <source>
        <strain evidence="1">USNM1676648</strain>
        <tissue evidence="1">Polyp</tissue>
    </source>
</reference>
<proteinExistence type="predicted"/>
<evidence type="ECO:0000313" key="2">
    <source>
        <dbReference type="Proteomes" id="UP001163046"/>
    </source>
</evidence>
<dbReference type="EMBL" id="MU825875">
    <property type="protein sequence ID" value="KAJ7386659.1"/>
    <property type="molecule type" value="Genomic_DNA"/>
</dbReference>
<evidence type="ECO:0008006" key="3">
    <source>
        <dbReference type="Google" id="ProtNLM"/>
    </source>
</evidence>
<organism evidence="1 2">
    <name type="scientific">Desmophyllum pertusum</name>
    <dbReference type="NCBI Taxonomy" id="174260"/>
    <lineage>
        <taxon>Eukaryota</taxon>
        <taxon>Metazoa</taxon>
        <taxon>Cnidaria</taxon>
        <taxon>Anthozoa</taxon>
        <taxon>Hexacorallia</taxon>
        <taxon>Scleractinia</taxon>
        <taxon>Caryophylliina</taxon>
        <taxon>Caryophylliidae</taxon>
        <taxon>Desmophyllum</taxon>
    </lineage>
</organism>
<gene>
    <name evidence="1" type="ORF">OS493_006664</name>
</gene>
<protein>
    <recommendedName>
        <fullName evidence="3">Ig-like domain-containing protein</fullName>
    </recommendedName>
</protein>
<dbReference type="SUPFAM" id="SSF48726">
    <property type="entry name" value="Immunoglobulin"/>
    <property type="match status" value="1"/>
</dbReference>
<accession>A0A9W9ZT57</accession>
<dbReference type="AlphaFoldDB" id="A0A9W9ZT57"/>
<comment type="caution">
    <text evidence="1">The sequence shown here is derived from an EMBL/GenBank/DDBJ whole genome shotgun (WGS) entry which is preliminary data.</text>
</comment>
<dbReference type="InterPro" id="IPR036179">
    <property type="entry name" value="Ig-like_dom_sf"/>
</dbReference>
<evidence type="ECO:0000313" key="1">
    <source>
        <dbReference type="EMBL" id="KAJ7386659.1"/>
    </source>
</evidence>
<name>A0A9W9ZT57_9CNID</name>
<keyword evidence="2" id="KW-1185">Reference proteome</keyword>